<dbReference type="Pfam" id="PF13579">
    <property type="entry name" value="Glyco_trans_4_4"/>
    <property type="match status" value="1"/>
</dbReference>
<evidence type="ECO:0000259" key="1">
    <source>
        <dbReference type="Pfam" id="PF00534"/>
    </source>
</evidence>
<dbReference type="PANTHER" id="PTHR45947:SF14">
    <property type="entry name" value="SLL1723 PROTEIN"/>
    <property type="match status" value="1"/>
</dbReference>
<dbReference type="InterPro" id="IPR001296">
    <property type="entry name" value="Glyco_trans_1"/>
</dbReference>
<evidence type="ECO:0000259" key="2">
    <source>
        <dbReference type="Pfam" id="PF13579"/>
    </source>
</evidence>
<dbReference type="Pfam" id="PF00534">
    <property type="entry name" value="Glycos_transf_1"/>
    <property type="match status" value="1"/>
</dbReference>
<dbReference type="Gene3D" id="3.40.50.2000">
    <property type="entry name" value="Glycogen Phosphorylase B"/>
    <property type="match status" value="2"/>
</dbReference>
<reference evidence="3" key="1">
    <citation type="submission" date="2020-08" db="EMBL/GenBank/DDBJ databases">
        <title>Lewinella bacteria from marine environments.</title>
        <authorList>
            <person name="Zhong Y."/>
        </authorList>
    </citation>
    <scope>NUCLEOTIDE SEQUENCE</scope>
    <source>
        <strain evidence="3">KCTC 42187</strain>
    </source>
</reference>
<comment type="caution">
    <text evidence="3">The sequence shown here is derived from an EMBL/GenBank/DDBJ whole genome shotgun (WGS) entry which is preliminary data.</text>
</comment>
<feature type="domain" description="Glycosyl transferase family 1" evidence="1">
    <location>
        <begin position="198"/>
        <end position="356"/>
    </location>
</feature>
<accession>A0A923TDC3</accession>
<evidence type="ECO:0000313" key="3">
    <source>
        <dbReference type="EMBL" id="MBC6994677.1"/>
    </source>
</evidence>
<dbReference type="PANTHER" id="PTHR45947">
    <property type="entry name" value="SULFOQUINOVOSYL TRANSFERASE SQD2"/>
    <property type="match status" value="1"/>
</dbReference>
<gene>
    <name evidence="3" type="ORF">H9S92_10915</name>
</gene>
<protein>
    <submittedName>
        <fullName evidence="3">Glycosyltransferase</fullName>
    </submittedName>
</protein>
<organism evidence="3 4">
    <name type="scientific">Neolewinella lacunae</name>
    <dbReference type="NCBI Taxonomy" id="1517758"/>
    <lineage>
        <taxon>Bacteria</taxon>
        <taxon>Pseudomonadati</taxon>
        <taxon>Bacteroidota</taxon>
        <taxon>Saprospiria</taxon>
        <taxon>Saprospirales</taxon>
        <taxon>Lewinellaceae</taxon>
        <taxon>Neolewinella</taxon>
    </lineage>
</organism>
<proteinExistence type="predicted"/>
<keyword evidence="4" id="KW-1185">Reference proteome</keyword>
<dbReference type="RefSeq" id="WP_187466742.1">
    <property type="nucleotide sequence ID" value="NZ_JACSIT010000100.1"/>
</dbReference>
<dbReference type="EMBL" id="JACSIT010000100">
    <property type="protein sequence ID" value="MBC6994677.1"/>
    <property type="molecule type" value="Genomic_DNA"/>
</dbReference>
<dbReference type="SUPFAM" id="SSF53756">
    <property type="entry name" value="UDP-Glycosyltransferase/glycogen phosphorylase"/>
    <property type="match status" value="1"/>
</dbReference>
<name>A0A923TDC3_9BACT</name>
<dbReference type="AlphaFoldDB" id="A0A923TDC3"/>
<dbReference type="InterPro" id="IPR050194">
    <property type="entry name" value="Glycosyltransferase_grp1"/>
</dbReference>
<feature type="domain" description="Glycosyltransferase subfamily 4-like N-terminal" evidence="2">
    <location>
        <begin position="72"/>
        <end position="182"/>
    </location>
</feature>
<dbReference type="Proteomes" id="UP000650081">
    <property type="component" value="Unassembled WGS sequence"/>
</dbReference>
<dbReference type="GO" id="GO:0016757">
    <property type="term" value="F:glycosyltransferase activity"/>
    <property type="evidence" value="ECO:0007669"/>
    <property type="project" value="InterPro"/>
</dbReference>
<dbReference type="InterPro" id="IPR028098">
    <property type="entry name" value="Glyco_trans_4-like_N"/>
</dbReference>
<sequence>MRILFLTPWFPNRVHARDGNFVERYAALAAEIGSVTLLHAVHDPKLGVGTLELHTEARIWGQLHQVYYGGQGGRWQRLRARRKAWRAAIAALTERPDVIYAHVLIDGGIVAARLARRWGVPFVVSEHASRYLEPGVPLRYAFDFMLARRAARRASWVLPVSTALRMGMEQKGIRANYRVLPNPVDDRFFVPASREASPGGRQMLHLSDASWQKNIGLLLDAFELAHREDPGLELVLAGDGNPVVLRRAIATHLGPAARRALRLRGPLDRSEVVSAMQSARLFVLTSTIETQGIVVLEALLCGLPVITTPCGGPQSLLQHPEDGSVLADFQPTTLAEAMLAWLARPAETDHARQQRAERARQAFGLERFRVDLREILGSLRG</sequence>
<evidence type="ECO:0000313" key="4">
    <source>
        <dbReference type="Proteomes" id="UP000650081"/>
    </source>
</evidence>